<keyword evidence="1" id="KW-0175">Coiled coil</keyword>
<dbReference type="Proteomes" id="UP000494115">
    <property type="component" value="Unassembled WGS sequence"/>
</dbReference>
<feature type="coiled-coil region" evidence="1">
    <location>
        <begin position="79"/>
        <end position="106"/>
    </location>
</feature>
<keyword evidence="3" id="KW-1185">Reference proteome</keyword>
<accession>A0A6S7CP68</accession>
<gene>
    <name evidence="2" type="ORF">LMG28138_01807</name>
</gene>
<dbReference type="RefSeq" id="WP_175104414.1">
    <property type="nucleotide sequence ID" value="NZ_CADIKM010000006.1"/>
</dbReference>
<organism evidence="2 3">
    <name type="scientific">Pararobbsia alpina</name>
    <dbReference type="NCBI Taxonomy" id="621374"/>
    <lineage>
        <taxon>Bacteria</taxon>
        <taxon>Pseudomonadati</taxon>
        <taxon>Pseudomonadota</taxon>
        <taxon>Betaproteobacteria</taxon>
        <taxon>Burkholderiales</taxon>
        <taxon>Burkholderiaceae</taxon>
        <taxon>Pararobbsia</taxon>
    </lineage>
</organism>
<dbReference type="EMBL" id="CADIKM010000006">
    <property type="protein sequence ID" value="CAB3784426.1"/>
    <property type="molecule type" value="Genomic_DNA"/>
</dbReference>
<sequence length="154" mass="17059">MTIQRYALLTGAIVPTVSGGDWVKHEDYEALLAEARRLREEIKRQAAAAHMGMDAAKRASTIQLQLAEQARAESSPEVIASERAMNALLTEENEALREDAERWRTEMRLRNNPRVAIMFVGIESRCLIHRGGILIASGDTYADAIDAARAEVKA</sequence>
<protein>
    <submittedName>
        <fullName evidence="2">Uncharacterized protein</fullName>
    </submittedName>
</protein>
<name>A0A6S7CP68_9BURK</name>
<reference evidence="2 3" key="1">
    <citation type="submission" date="2020-04" db="EMBL/GenBank/DDBJ databases">
        <authorList>
            <person name="De Canck E."/>
        </authorList>
    </citation>
    <scope>NUCLEOTIDE SEQUENCE [LARGE SCALE GENOMIC DNA]</scope>
    <source>
        <strain evidence="2 3">LMG 28138</strain>
    </source>
</reference>
<dbReference type="AlphaFoldDB" id="A0A6S7CP68"/>
<evidence type="ECO:0000256" key="1">
    <source>
        <dbReference type="SAM" id="Coils"/>
    </source>
</evidence>
<proteinExistence type="predicted"/>
<evidence type="ECO:0000313" key="3">
    <source>
        <dbReference type="Proteomes" id="UP000494115"/>
    </source>
</evidence>
<evidence type="ECO:0000313" key="2">
    <source>
        <dbReference type="EMBL" id="CAB3784426.1"/>
    </source>
</evidence>